<dbReference type="Proteomes" id="UP000232196">
    <property type="component" value="Unassembled WGS sequence"/>
</dbReference>
<protein>
    <recommendedName>
        <fullName evidence="4">Porin</fullName>
    </recommendedName>
</protein>
<sequence length="432" mass="50851">MKRSLLAVFFFSNILSAESIPSPFSMGVSFSGYDSRYYTKRQETVWLRGEVCFKNFVLVYPEGECSKHKVFIEKRGESYLGSYLFENKNIYISYGNRFRPLNHFFFLREKFDFSSFWFLEQPTVRTGFLGLKFGESVLGTYYAENSADKQPGFFFKPYKNYLELAYSPQTKEGFLLLEFPSSEERKSEKKPYWFRTEIFGTKDDPQGIVSVSWSEREKDKRIFASGFKGRSGQLFQLSERTDPEEKAQLFRFIWEPGPYRRLQFAESSRYSSEGKEIYSAQSVLGRMEILEFPWFAILAQGRAYSFSDHSSWVFGKGLYLSYQKKFWRWEIGQEWRKNGDRLTEAGLQISVGKNWKIYSSLIYAEEKNLLPAFAEESITPEETGLVVTDKSFYSFLRIFHPYFAIHIRHTREKEGKGDGLSMRFQVYIPLFD</sequence>
<accession>A0A2M9XCN4</accession>
<dbReference type="OrthoDB" id="316455at2"/>
<proteinExistence type="predicted"/>
<comment type="caution">
    <text evidence="2">The sequence shown here is derived from an EMBL/GenBank/DDBJ whole genome shotgun (WGS) entry which is preliminary data.</text>
</comment>
<dbReference type="RefSeq" id="WP_100706691.1">
    <property type="nucleotide sequence ID" value="NZ_NPDL01000008.1"/>
</dbReference>
<organism evidence="2 3">
    <name type="scientific">Leptospira hartskeerlii</name>
    <dbReference type="NCBI Taxonomy" id="2023177"/>
    <lineage>
        <taxon>Bacteria</taxon>
        <taxon>Pseudomonadati</taxon>
        <taxon>Spirochaetota</taxon>
        <taxon>Spirochaetia</taxon>
        <taxon>Leptospirales</taxon>
        <taxon>Leptospiraceae</taxon>
        <taxon>Leptospira</taxon>
    </lineage>
</organism>
<keyword evidence="3" id="KW-1185">Reference proteome</keyword>
<evidence type="ECO:0000313" key="3">
    <source>
        <dbReference type="Proteomes" id="UP000232196"/>
    </source>
</evidence>
<evidence type="ECO:0000256" key="1">
    <source>
        <dbReference type="SAM" id="SignalP"/>
    </source>
</evidence>
<feature type="chain" id="PRO_5014838672" description="Porin" evidence="1">
    <location>
        <begin position="18"/>
        <end position="432"/>
    </location>
</feature>
<dbReference type="EMBL" id="NPDN01000005">
    <property type="protein sequence ID" value="PJZ25342.1"/>
    <property type="molecule type" value="Genomic_DNA"/>
</dbReference>
<name>A0A2M9XCN4_9LEPT</name>
<feature type="signal peptide" evidence="1">
    <location>
        <begin position="1"/>
        <end position="17"/>
    </location>
</feature>
<reference evidence="2 3" key="1">
    <citation type="submission" date="2017-07" db="EMBL/GenBank/DDBJ databases">
        <title>Leptospira spp. isolated from tropical soils.</title>
        <authorList>
            <person name="Thibeaux R."/>
            <person name="Iraola G."/>
            <person name="Ferres I."/>
            <person name="Bierque E."/>
            <person name="Girault D."/>
            <person name="Soupe-Gilbert M.-E."/>
            <person name="Picardeau M."/>
            <person name="Goarant C."/>
        </authorList>
    </citation>
    <scope>NUCLEOTIDE SEQUENCE [LARGE SCALE GENOMIC DNA]</scope>
    <source>
        <strain evidence="2 3">MCA1-C-A1</strain>
    </source>
</reference>
<keyword evidence="1" id="KW-0732">Signal</keyword>
<evidence type="ECO:0008006" key="4">
    <source>
        <dbReference type="Google" id="ProtNLM"/>
    </source>
</evidence>
<evidence type="ECO:0000313" key="2">
    <source>
        <dbReference type="EMBL" id="PJZ25342.1"/>
    </source>
</evidence>
<dbReference type="AlphaFoldDB" id="A0A2M9XCN4"/>
<gene>
    <name evidence="2" type="ORF">CH357_10470</name>
</gene>